<dbReference type="Pfam" id="PF07730">
    <property type="entry name" value="HisKA_3"/>
    <property type="match status" value="1"/>
</dbReference>
<keyword evidence="4" id="KW-0808">Transferase</keyword>
<reference evidence="11 12" key="1">
    <citation type="submission" date="2016-01" db="EMBL/GenBank/DDBJ databases">
        <title>Janibacter melonis strain CD11_4 genome sequencing and assembly.</title>
        <authorList>
            <person name="Nair G.R."/>
            <person name="Kaur G."/>
            <person name="Chander A.M."/>
            <person name="Mayilraj S."/>
        </authorList>
    </citation>
    <scope>NUCLEOTIDE SEQUENCE [LARGE SCALE GENOMIC DNA]</scope>
    <source>
        <strain evidence="11 12">CD11-4</strain>
    </source>
</reference>
<dbReference type="SUPFAM" id="SSF55874">
    <property type="entry name" value="ATPase domain of HSP90 chaperone/DNA topoisomerase II/histidine kinase"/>
    <property type="match status" value="1"/>
</dbReference>
<name>A0A176QGT2_9MICO</name>
<keyword evidence="9" id="KW-0812">Transmembrane</keyword>
<keyword evidence="3" id="KW-0597">Phosphoprotein</keyword>
<proteinExistence type="predicted"/>
<evidence type="ECO:0000256" key="6">
    <source>
        <dbReference type="ARBA" id="ARBA00022777"/>
    </source>
</evidence>
<keyword evidence="9" id="KW-0472">Membrane</keyword>
<dbReference type="InterPro" id="IPR055558">
    <property type="entry name" value="DUF7134"/>
</dbReference>
<dbReference type="Pfam" id="PF02518">
    <property type="entry name" value="HATPase_c"/>
    <property type="match status" value="1"/>
</dbReference>
<evidence type="ECO:0000256" key="3">
    <source>
        <dbReference type="ARBA" id="ARBA00022553"/>
    </source>
</evidence>
<keyword evidence="5" id="KW-0547">Nucleotide-binding</keyword>
<dbReference type="GO" id="GO:0016020">
    <property type="term" value="C:membrane"/>
    <property type="evidence" value="ECO:0007669"/>
    <property type="project" value="InterPro"/>
</dbReference>
<dbReference type="Gene3D" id="1.20.5.1930">
    <property type="match status" value="1"/>
</dbReference>
<keyword evidence="7" id="KW-0067">ATP-binding</keyword>
<dbReference type="GO" id="GO:0000155">
    <property type="term" value="F:phosphorelay sensor kinase activity"/>
    <property type="evidence" value="ECO:0007669"/>
    <property type="project" value="InterPro"/>
</dbReference>
<feature type="transmembrane region" description="Helical" evidence="9">
    <location>
        <begin position="46"/>
        <end position="65"/>
    </location>
</feature>
<dbReference type="AlphaFoldDB" id="A0A176QGT2"/>
<dbReference type="GO" id="GO:0005524">
    <property type="term" value="F:ATP binding"/>
    <property type="evidence" value="ECO:0007669"/>
    <property type="project" value="UniProtKB-KW"/>
</dbReference>
<feature type="transmembrane region" description="Helical" evidence="9">
    <location>
        <begin position="140"/>
        <end position="161"/>
    </location>
</feature>
<dbReference type="PANTHER" id="PTHR24421:SF10">
    <property type="entry name" value="NITRATE_NITRITE SENSOR PROTEIN NARQ"/>
    <property type="match status" value="1"/>
</dbReference>
<evidence type="ECO:0000259" key="10">
    <source>
        <dbReference type="SMART" id="SM00387"/>
    </source>
</evidence>
<feature type="transmembrane region" description="Helical" evidence="9">
    <location>
        <begin position="116"/>
        <end position="134"/>
    </location>
</feature>
<gene>
    <name evidence="11" type="ORF">AWH69_03485</name>
</gene>
<comment type="caution">
    <text evidence="11">The sequence shown here is derived from an EMBL/GenBank/DDBJ whole genome shotgun (WGS) entry which is preliminary data.</text>
</comment>
<dbReference type="InterPro" id="IPR011712">
    <property type="entry name" value="Sig_transdc_His_kin_sub3_dim/P"/>
</dbReference>
<keyword evidence="12" id="KW-1185">Reference proteome</keyword>
<evidence type="ECO:0000256" key="4">
    <source>
        <dbReference type="ARBA" id="ARBA00022679"/>
    </source>
</evidence>
<dbReference type="Gene3D" id="3.30.565.10">
    <property type="entry name" value="Histidine kinase-like ATPase, C-terminal domain"/>
    <property type="match status" value="1"/>
</dbReference>
<dbReference type="STRING" id="262209.AWH69_03485"/>
<dbReference type="InterPro" id="IPR050482">
    <property type="entry name" value="Sensor_HK_TwoCompSys"/>
</dbReference>
<keyword evidence="9" id="KW-1133">Transmembrane helix</keyword>
<dbReference type="GO" id="GO:0046983">
    <property type="term" value="F:protein dimerization activity"/>
    <property type="evidence" value="ECO:0007669"/>
    <property type="project" value="InterPro"/>
</dbReference>
<dbReference type="CDD" id="cd16917">
    <property type="entry name" value="HATPase_UhpB-NarQ-NarX-like"/>
    <property type="match status" value="1"/>
</dbReference>
<organism evidence="11 12">
    <name type="scientific">Janibacter melonis</name>
    <dbReference type="NCBI Taxonomy" id="262209"/>
    <lineage>
        <taxon>Bacteria</taxon>
        <taxon>Bacillati</taxon>
        <taxon>Actinomycetota</taxon>
        <taxon>Actinomycetes</taxon>
        <taxon>Micrococcales</taxon>
        <taxon>Intrasporangiaceae</taxon>
        <taxon>Janibacter</taxon>
    </lineage>
</organism>
<dbReference type="Proteomes" id="UP000076976">
    <property type="component" value="Unassembled WGS sequence"/>
</dbReference>
<evidence type="ECO:0000256" key="2">
    <source>
        <dbReference type="ARBA" id="ARBA00012438"/>
    </source>
</evidence>
<feature type="domain" description="Histidine kinase/HSP90-like ATPase" evidence="10">
    <location>
        <begin position="306"/>
        <end position="398"/>
    </location>
</feature>
<dbReference type="EC" id="2.7.13.3" evidence="2"/>
<evidence type="ECO:0000256" key="9">
    <source>
        <dbReference type="SAM" id="Phobius"/>
    </source>
</evidence>
<keyword evidence="8" id="KW-0902">Two-component regulatory system</keyword>
<evidence type="ECO:0000313" key="11">
    <source>
        <dbReference type="EMBL" id="OAB88848.1"/>
    </source>
</evidence>
<evidence type="ECO:0000313" key="12">
    <source>
        <dbReference type="Proteomes" id="UP000076976"/>
    </source>
</evidence>
<dbReference type="EMBL" id="LQZG01000001">
    <property type="protein sequence ID" value="OAB88848.1"/>
    <property type="molecule type" value="Genomic_DNA"/>
</dbReference>
<evidence type="ECO:0000256" key="7">
    <source>
        <dbReference type="ARBA" id="ARBA00022840"/>
    </source>
</evidence>
<evidence type="ECO:0000256" key="5">
    <source>
        <dbReference type="ARBA" id="ARBA00022741"/>
    </source>
</evidence>
<dbReference type="InterPro" id="IPR036890">
    <property type="entry name" value="HATPase_C_sf"/>
</dbReference>
<evidence type="ECO:0000256" key="8">
    <source>
        <dbReference type="ARBA" id="ARBA00023012"/>
    </source>
</evidence>
<dbReference type="SMART" id="SM00387">
    <property type="entry name" value="HATPase_c"/>
    <property type="match status" value="1"/>
</dbReference>
<accession>A0A176QGT2</accession>
<keyword evidence="6" id="KW-0418">Kinase</keyword>
<comment type="catalytic activity">
    <reaction evidence="1">
        <text>ATP + protein L-histidine = ADP + protein N-phospho-L-histidine.</text>
        <dbReference type="EC" id="2.7.13.3"/>
    </reaction>
</comment>
<sequence length="406" mass="42819">MDTPALGGPLARHPRVVDALVVGLLLLLGVLPATLAAVGPEVDGPGVPAGVVLVVTLLQVVPLWWRRTRPEVAAGVVVLAHLAQLPLTDGPLPSNVAAPFAAYAVAAWSGSRPARLAVLVVCALSGGLGVADWWDPELSAVPQVINAIFFSAVASLCWAWGDLTRRRRELLERLHEQNLALRRDRDQRVRIAAQDERTRIAREMHDVVAHSLAVVVVQADGGAYAATGSTQWDREQAAQTLQTIATTAREALAETRRLVGVLRADELDGYAPTESVADLPTLVHRVRSSGLPVELVSDDLDGVSRDVGLAALRIVQEALTNVIKHAGPGATASVRVRRDDGLCVTIEDDGRGAAATDDGQGYGVVGMRERASALGGHLTAGPRAGGGYLVTAHLPEDPGPTRRDEP</sequence>
<dbReference type="RefSeq" id="WP_068271472.1">
    <property type="nucleotide sequence ID" value="NZ_LQZG01000001.1"/>
</dbReference>
<dbReference type="Pfam" id="PF23539">
    <property type="entry name" value="DUF7134"/>
    <property type="match status" value="1"/>
</dbReference>
<protein>
    <recommendedName>
        <fullName evidence="2">histidine kinase</fullName>
        <ecNumber evidence="2">2.7.13.3</ecNumber>
    </recommendedName>
</protein>
<dbReference type="InterPro" id="IPR003594">
    <property type="entry name" value="HATPase_dom"/>
</dbReference>
<evidence type="ECO:0000256" key="1">
    <source>
        <dbReference type="ARBA" id="ARBA00000085"/>
    </source>
</evidence>
<dbReference type="PANTHER" id="PTHR24421">
    <property type="entry name" value="NITRATE/NITRITE SENSOR PROTEIN NARX-RELATED"/>
    <property type="match status" value="1"/>
</dbReference>